<keyword evidence="5 12" id="KW-0235">DNA replication</keyword>
<evidence type="ECO:0000256" key="9">
    <source>
        <dbReference type="ARBA" id="ARBA00023125"/>
    </source>
</evidence>
<gene>
    <name evidence="12" type="primary">recF</name>
    <name evidence="15" type="ORF">CHK_1580</name>
</gene>
<evidence type="ECO:0000256" key="13">
    <source>
        <dbReference type="RuleBase" id="RU000578"/>
    </source>
</evidence>
<comment type="function">
    <text evidence="12 13">The RecF protein is involved in DNA metabolism; it is required for DNA replication and normal SOS inducibility. RecF binds preferentially to single-stranded, linear DNA. It also seems to bind ATP.</text>
</comment>
<dbReference type="Gene3D" id="3.40.50.300">
    <property type="entry name" value="P-loop containing nucleotide triphosphate hydrolases"/>
    <property type="match status" value="1"/>
</dbReference>
<accession>A0A0M2NGA4</accession>
<evidence type="ECO:0000256" key="8">
    <source>
        <dbReference type="ARBA" id="ARBA00022840"/>
    </source>
</evidence>
<dbReference type="InterPro" id="IPR042174">
    <property type="entry name" value="RecF_2"/>
</dbReference>
<dbReference type="InterPro" id="IPR027417">
    <property type="entry name" value="P-loop_NTPase"/>
</dbReference>
<dbReference type="GO" id="GO:0005737">
    <property type="term" value="C:cytoplasm"/>
    <property type="evidence" value="ECO:0007669"/>
    <property type="project" value="UniProtKB-SubCell"/>
</dbReference>
<dbReference type="OrthoDB" id="9803889at2"/>
<dbReference type="InterPro" id="IPR001238">
    <property type="entry name" value="DNA-binding_RecF"/>
</dbReference>
<feature type="domain" description="RecF/RecN/SMC N-terminal" evidence="14">
    <location>
        <begin position="2"/>
        <end position="351"/>
    </location>
</feature>
<dbReference type="AlphaFoldDB" id="A0A0M2NGA4"/>
<dbReference type="PROSITE" id="PS00618">
    <property type="entry name" value="RECF_2"/>
    <property type="match status" value="1"/>
</dbReference>
<keyword evidence="16" id="KW-1185">Reference proteome</keyword>
<evidence type="ECO:0000256" key="1">
    <source>
        <dbReference type="ARBA" id="ARBA00004496"/>
    </source>
</evidence>
<evidence type="ECO:0000256" key="3">
    <source>
        <dbReference type="ARBA" id="ARBA00020170"/>
    </source>
</evidence>
<dbReference type="Pfam" id="PF02463">
    <property type="entry name" value="SMC_N"/>
    <property type="match status" value="1"/>
</dbReference>
<dbReference type="STRING" id="270498.CHK_1580"/>
<dbReference type="Proteomes" id="UP000034076">
    <property type="component" value="Unassembled WGS sequence"/>
</dbReference>
<keyword evidence="8 12" id="KW-0067">ATP-binding</keyword>
<sequence length="359" mass="40497">MYLSRLKLIHFRNYEQLNVKFFPGINLLYGSNAQGKTNVLEAIHICGNGKSFRVNADSKTIMAGTTGAYLYAEYVTGSGTGNIEVLLEKDRKKSIKIDGIPVRNVKELLGNLYVVVFSPEDIKTAKEAPSLRRGFLDGEISKIRPSYVDALKNYTKIIAEKNAVLRRKEEKNKKTLLEAYNEQLSGYIRIILKNRKAYVKKLNEYVKKTHSEISGGREQIKITYKETIPEEEIKETLTRLIPKEIAEFGCAAGPHRDDLDITINGKDVRIFASQGQLRTLMLAIKTACLRILEESTGEMPVLLLDDVFSELDAARKRNLLNTLRGIQVFITTADPEETPPAKGIHRFFVENGTIEEQKG</sequence>
<name>A0A0M2NGA4_9FIRM</name>
<evidence type="ECO:0000256" key="4">
    <source>
        <dbReference type="ARBA" id="ARBA00022490"/>
    </source>
</evidence>
<dbReference type="InterPro" id="IPR003395">
    <property type="entry name" value="RecF/RecN/SMC_N"/>
</dbReference>
<dbReference type="PANTHER" id="PTHR32182:SF0">
    <property type="entry name" value="DNA REPLICATION AND REPAIR PROTEIN RECF"/>
    <property type="match status" value="1"/>
</dbReference>
<dbReference type="PANTHER" id="PTHR32182">
    <property type="entry name" value="DNA REPLICATION AND REPAIR PROTEIN RECF"/>
    <property type="match status" value="1"/>
</dbReference>
<protein>
    <recommendedName>
        <fullName evidence="3 12">DNA replication and repair protein RecF</fullName>
    </recommendedName>
</protein>
<comment type="subcellular location">
    <subcellularLocation>
        <location evidence="1 12 13">Cytoplasm</location>
    </subcellularLocation>
</comment>
<evidence type="ECO:0000259" key="14">
    <source>
        <dbReference type="Pfam" id="PF02463"/>
    </source>
</evidence>
<dbReference type="Gene3D" id="1.20.1050.90">
    <property type="entry name" value="RecF/RecN/SMC, N-terminal domain"/>
    <property type="match status" value="1"/>
</dbReference>
<evidence type="ECO:0000256" key="2">
    <source>
        <dbReference type="ARBA" id="ARBA00008016"/>
    </source>
</evidence>
<evidence type="ECO:0000256" key="6">
    <source>
        <dbReference type="ARBA" id="ARBA00022741"/>
    </source>
</evidence>
<reference evidence="15 16" key="1">
    <citation type="submission" date="2015-04" db="EMBL/GenBank/DDBJ databases">
        <title>Draft genome sequence of bacteremic isolate Catabacter hongkongensis type strain HKU16T.</title>
        <authorList>
            <person name="Lau S.K."/>
            <person name="Teng J.L."/>
            <person name="Huang Y."/>
            <person name="Curreem S.O."/>
            <person name="Tsui S.K."/>
            <person name="Woo P.C."/>
        </authorList>
    </citation>
    <scope>NUCLEOTIDE SEQUENCE [LARGE SCALE GENOMIC DNA]</scope>
    <source>
        <strain evidence="15 16">HKU16</strain>
    </source>
</reference>
<evidence type="ECO:0000256" key="10">
    <source>
        <dbReference type="ARBA" id="ARBA00023204"/>
    </source>
</evidence>
<dbReference type="GO" id="GO:0005524">
    <property type="term" value="F:ATP binding"/>
    <property type="evidence" value="ECO:0007669"/>
    <property type="project" value="UniProtKB-UniRule"/>
</dbReference>
<dbReference type="HAMAP" id="MF_00365">
    <property type="entry name" value="RecF"/>
    <property type="match status" value="1"/>
</dbReference>
<evidence type="ECO:0000256" key="11">
    <source>
        <dbReference type="ARBA" id="ARBA00023236"/>
    </source>
</evidence>
<evidence type="ECO:0000256" key="5">
    <source>
        <dbReference type="ARBA" id="ARBA00022705"/>
    </source>
</evidence>
<evidence type="ECO:0000256" key="7">
    <source>
        <dbReference type="ARBA" id="ARBA00022763"/>
    </source>
</evidence>
<dbReference type="InterPro" id="IPR018078">
    <property type="entry name" value="DNA-binding_RecF_CS"/>
</dbReference>
<dbReference type="GO" id="GO:0003697">
    <property type="term" value="F:single-stranded DNA binding"/>
    <property type="evidence" value="ECO:0007669"/>
    <property type="project" value="UniProtKB-UniRule"/>
</dbReference>
<dbReference type="EMBL" id="LAYJ01000088">
    <property type="protein sequence ID" value="KKI51193.1"/>
    <property type="molecule type" value="Genomic_DNA"/>
</dbReference>
<evidence type="ECO:0000313" key="16">
    <source>
        <dbReference type="Proteomes" id="UP000034076"/>
    </source>
</evidence>
<keyword evidence="4 12" id="KW-0963">Cytoplasm</keyword>
<evidence type="ECO:0000313" key="15">
    <source>
        <dbReference type="EMBL" id="KKI51193.1"/>
    </source>
</evidence>
<dbReference type="GO" id="GO:0006302">
    <property type="term" value="P:double-strand break repair"/>
    <property type="evidence" value="ECO:0007669"/>
    <property type="project" value="TreeGrafter"/>
</dbReference>
<keyword evidence="10 12" id="KW-0234">DNA repair</keyword>
<comment type="caution">
    <text evidence="15">The sequence shown here is derived from an EMBL/GenBank/DDBJ whole genome shotgun (WGS) entry which is preliminary data.</text>
</comment>
<dbReference type="PATRIC" id="fig|270498.16.peg.1022"/>
<dbReference type="SUPFAM" id="SSF52540">
    <property type="entry name" value="P-loop containing nucleoside triphosphate hydrolases"/>
    <property type="match status" value="1"/>
</dbReference>
<keyword evidence="9 12" id="KW-0238">DNA-binding</keyword>
<keyword evidence="7 12" id="KW-0227">DNA damage</keyword>
<organism evidence="15 16">
    <name type="scientific">Christensenella hongkongensis</name>
    <dbReference type="NCBI Taxonomy" id="270498"/>
    <lineage>
        <taxon>Bacteria</taxon>
        <taxon>Bacillati</taxon>
        <taxon>Bacillota</taxon>
        <taxon>Clostridia</taxon>
        <taxon>Christensenellales</taxon>
        <taxon>Christensenellaceae</taxon>
        <taxon>Christensenella</taxon>
    </lineage>
</organism>
<evidence type="ECO:0000256" key="12">
    <source>
        <dbReference type="HAMAP-Rule" id="MF_00365"/>
    </source>
</evidence>
<dbReference type="GO" id="GO:0000731">
    <property type="term" value="P:DNA synthesis involved in DNA repair"/>
    <property type="evidence" value="ECO:0007669"/>
    <property type="project" value="TreeGrafter"/>
</dbReference>
<keyword evidence="6 12" id="KW-0547">Nucleotide-binding</keyword>
<dbReference type="RefSeq" id="WP_059109720.1">
    <property type="nucleotide sequence ID" value="NZ_LAYJ01000088.1"/>
</dbReference>
<proteinExistence type="inferred from homology"/>
<feature type="binding site" evidence="12">
    <location>
        <begin position="30"/>
        <end position="37"/>
    </location>
    <ligand>
        <name>ATP</name>
        <dbReference type="ChEBI" id="CHEBI:30616"/>
    </ligand>
</feature>
<dbReference type="GO" id="GO:0006260">
    <property type="term" value="P:DNA replication"/>
    <property type="evidence" value="ECO:0007669"/>
    <property type="project" value="UniProtKB-UniRule"/>
</dbReference>
<dbReference type="NCBIfam" id="TIGR00611">
    <property type="entry name" value="recf"/>
    <property type="match status" value="1"/>
</dbReference>
<comment type="similarity">
    <text evidence="2 12 13">Belongs to the RecF family.</text>
</comment>
<keyword evidence="11 12" id="KW-0742">SOS response</keyword>
<dbReference type="GO" id="GO:0009432">
    <property type="term" value="P:SOS response"/>
    <property type="evidence" value="ECO:0007669"/>
    <property type="project" value="UniProtKB-UniRule"/>
</dbReference>